<name>A0A7X0J4V4_9SPHI</name>
<proteinExistence type="predicted"/>
<reference evidence="1 2" key="1">
    <citation type="submission" date="2020-08" db="EMBL/GenBank/DDBJ databases">
        <title>Genomic Encyclopedia of Type Strains, Phase IV (KMG-V): Genome sequencing to study the core and pangenomes of soil and plant-associated prokaryotes.</title>
        <authorList>
            <person name="Whitman W."/>
        </authorList>
    </citation>
    <scope>NUCLEOTIDE SEQUENCE [LARGE SCALE GENOMIC DNA]</scope>
    <source>
        <strain evidence="1 2">M2T3</strain>
    </source>
</reference>
<evidence type="ECO:0000313" key="1">
    <source>
        <dbReference type="EMBL" id="MBB6500903.1"/>
    </source>
</evidence>
<dbReference type="SUPFAM" id="SSF55961">
    <property type="entry name" value="Bet v1-like"/>
    <property type="match status" value="1"/>
</dbReference>
<dbReference type="InterPro" id="IPR023393">
    <property type="entry name" value="START-like_dom_sf"/>
</dbReference>
<evidence type="ECO:0008006" key="3">
    <source>
        <dbReference type="Google" id="ProtNLM"/>
    </source>
</evidence>
<dbReference type="AlphaFoldDB" id="A0A7X0J4V4"/>
<dbReference type="Gene3D" id="3.30.530.20">
    <property type="match status" value="1"/>
</dbReference>
<organism evidence="1 2">
    <name type="scientific">Pedobacter cryoconitis</name>
    <dbReference type="NCBI Taxonomy" id="188932"/>
    <lineage>
        <taxon>Bacteria</taxon>
        <taxon>Pseudomonadati</taxon>
        <taxon>Bacteroidota</taxon>
        <taxon>Sphingobacteriia</taxon>
        <taxon>Sphingobacteriales</taxon>
        <taxon>Sphingobacteriaceae</taxon>
        <taxon>Pedobacter</taxon>
    </lineage>
</organism>
<protein>
    <recommendedName>
        <fullName evidence="3">Polyketide cyclase/dehydrase/lipid transport protein</fullName>
    </recommendedName>
</protein>
<accession>A0A7X0J4V4</accession>
<sequence>MWFNNIPSDLSFSASAKNCLTIQISSLASSGRLYEILITGENQSDWAKGYQKTIWYNTPADNFGSIRDIHLAWIRVRERLLVLDMGKRFAFSSDALSVPIVSQMVEDILFTPQGNGTLITWHVYYNLRSYLRPFQSFLKNRIFQNMFYDFARGLSDYAESHP</sequence>
<comment type="caution">
    <text evidence="1">The sequence shown here is derived from an EMBL/GenBank/DDBJ whole genome shotgun (WGS) entry which is preliminary data.</text>
</comment>
<dbReference type="EMBL" id="JACHCC010000007">
    <property type="protein sequence ID" value="MBB6500903.1"/>
    <property type="molecule type" value="Genomic_DNA"/>
</dbReference>
<gene>
    <name evidence="1" type="ORF">HDF25_003062</name>
</gene>
<dbReference type="RefSeq" id="WP_184626140.1">
    <property type="nucleotide sequence ID" value="NZ_JACHCC010000007.1"/>
</dbReference>
<dbReference type="Proteomes" id="UP000521017">
    <property type="component" value="Unassembled WGS sequence"/>
</dbReference>
<evidence type="ECO:0000313" key="2">
    <source>
        <dbReference type="Proteomes" id="UP000521017"/>
    </source>
</evidence>